<dbReference type="Pfam" id="PF00035">
    <property type="entry name" value="dsrm"/>
    <property type="match status" value="1"/>
</dbReference>
<dbReference type="InterPro" id="IPR000467">
    <property type="entry name" value="G_patch_dom"/>
</dbReference>
<feature type="compositionally biased region" description="Basic and acidic residues" evidence="2">
    <location>
        <begin position="240"/>
        <end position="254"/>
    </location>
</feature>
<feature type="compositionally biased region" description="Gly residues" evidence="2">
    <location>
        <begin position="637"/>
        <end position="648"/>
    </location>
</feature>
<feature type="compositionally biased region" description="Basic residues" evidence="2">
    <location>
        <begin position="103"/>
        <end position="113"/>
    </location>
</feature>
<dbReference type="Proteomes" id="UP001153620">
    <property type="component" value="Chromosome 2"/>
</dbReference>
<dbReference type="SMART" id="SM00443">
    <property type="entry name" value="G_patch"/>
    <property type="match status" value="1"/>
</dbReference>
<keyword evidence="1" id="KW-0694">RNA-binding</keyword>
<dbReference type="GO" id="GO:0048024">
    <property type="term" value="P:regulation of mRNA splicing, via spliceosome"/>
    <property type="evidence" value="ECO:0007669"/>
    <property type="project" value="TreeGrafter"/>
</dbReference>
<name>A0A9N9RTM4_9DIPT</name>
<evidence type="ECO:0000313" key="6">
    <source>
        <dbReference type="Proteomes" id="UP001153620"/>
    </source>
</evidence>
<proteinExistence type="predicted"/>
<organism evidence="5 6">
    <name type="scientific">Chironomus riparius</name>
    <dbReference type="NCBI Taxonomy" id="315576"/>
    <lineage>
        <taxon>Eukaryota</taxon>
        <taxon>Metazoa</taxon>
        <taxon>Ecdysozoa</taxon>
        <taxon>Arthropoda</taxon>
        <taxon>Hexapoda</taxon>
        <taxon>Insecta</taxon>
        <taxon>Pterygota</taxon>
        <taxon>Neoptera</taxon>
        <taxon>Endopterygota</taxon>
        <taxon>Diptera</taxon>
        <taxon>Nematocera</taxon>
        <taxon>Chironomoidea</taxon>
        <taxon>Chironomidae</taxon>
        <taxon>Chironominae</taxon>
        <taxon>Chironomus</taxon>
    </lineage>
</organism>
<evidence type="ECO:0000259" key="4">
    <source>
        <dbReference type="PROSITE" id="PS50174"/>
    </source>
</evidence>
<feature type="compositionally biased region" description="Basic and acidic residues" evidence="2">
    <location>
        <begin position="93"/>
        <end position="102"/>
    </location>
</feature>
<reference evidence="5" key="1">
    <citation type="submission" date="2022-01" db="EMBL/GenBank/DDBJ databases">
        <authorList>
            <person name="King R."/>
        </authorList>
    </citation>
    <scope>NUCLEOTIDE SEQUENCE</scope>
</reference>
<evidence type="ECO:0000259" key="3">
    <source>
        <dbReference type="PROSITE" id="PS50137"/>
    </source>
</evidence>
<feature type="region of interest" description="Disordered" evidence="2">
    <location>
        <begin position="240"/>
        <end position="273"/>
    </location>
</feature>
<dbReference type="OrthoDB" id="786951at2759"/>
<protein>
    <recommendedName>
        <fullName evidence="7">Protein SON</fullName>
    </recommendedName>
</protein>
<feature type="domain" description="G-patch" evidence="4">
    <location>
        <begin position="576"/>
        <end position="622"/>
    </location>
</feature>
<keyword evidence="6" id="KW-1185">Reference proteome</keyword>
<dbReference type="GO" id="GO:0051726">
    <property type="term" value="P:regulation of cell cycle"/>
    <property type="evidence" value="ECO:0007669"/>
    <property type="project" value="InterPro"/>
</dbReference>
<dbReference type="GO" id="GO:0003723">
    <property type="term" value="F:RNA binding"/>
    <property type="evidence" value="ECO:0007669"/>
    <property type="project" value="UniProtKB-UniRule"/>
</dbReference>
<feature type="region of interest" description="Disordered" evidence="2">
    <location>
        <begin position="78"/>
        <end position="211"/>
    </location>
</feature>
<sequence>MEEETKIDLNIKIKQEKLSPERKTVDNEEDELDKILNSKIFSETDEKKDLEPAKTSDELLQELFGVIGYSGVDVNEIFNESDKKKKKKKKRKHEDSDDEKSSKKLKKVKKEKKIKKEGDRDKKDESKKIKQEKEEITERRKVSIVIKDTKYKSEVKKPTSSREIKVSDKKSSSSSHSKHKDKDDKKRKEKKERRRSEKELSDISLSDEETYRKHYEYHMSSRWEKESRENRNIRDWDRDKRRYERSRDSRERYSRHYRHSRSRSRSGRGHTPIDKKRLLEIARKNAISMLKSGTLPRISSNAKEKLMAKIRHGGKTIEELTNYCKKLSRAEDIGELSDLSDSEIDGEGHPRAFHHPFEVKDRGPIVMNIKNSIPIAPKPASELKAIMAQFPVSSGKQHQSVENTWVPVTTATAAATSSTATTTTTSNSSSKQIMTLQKQIQEQLPELAKPKPLPPPPAPPLNPVLSRPYDWKSDDHYCKTIFPTLAPPPEPNCDVSEIISQRLNAMRKLQENPHDVEASKILYETQQNMSAWAASKVTPGQFLGTTEVRVLSQKELSSGNQAWAKKNQLIETVPVNSGMGMHLLKKMGWTPGEGLGKEKNGSLTPLLLELKLDKRGLEANAEVLRQNKVAPGKSRGVRGGVGRSGGGHKQQPISMDSLQQKHPVSLLGELASKRRWGAPNYQLVSEVGPPHAKNFIFKVTLNGIVYTCPAPANNKKEGKSAVAKFCLQELGILPS</sequence>
<feature type="region of interest" description="Disordered" evidence="2">
    <location>
        <begin position="631"/>
        <end position="653"/>
    </location>
</feature>
<feature type="compositionally biased region" description="Basic residues" evidence="2">
    <location>
        <begin position="255"/>
        <end position="268"/>
    </location>
</feature>
<dbReference type="Pfam" id="PF01585">
    <property type="entry name" value="G-patch"/>
    <property type="match status" value="1"/>
</dbReference>
<dbReference type="PROSITE" id="PS50137">
    <property type="entry name" value="DS_RBD"/>
    <property type="match status" value="1"/>
</dbReference>
<dbReference type="PROSITE" id="PS50174">
    <property type="entry name" value="G_PATCH"/>
    <property type="match status" value="1"/>
</dbReference>
<accession>A0A9N9RTM4</accession>
<evidence type="ECO:0008006" key="7">
    <source>
        <dbReference type="Google" id="ProtNLM"/>
    </source>
</evidence>
<dbReference type="AlphaFoldDB" id="A0A9N9RTM4"/>
<feature type="domain" description="DRBM" evidence="3">
    <location>
        <begin position="662"/>
        <end position="732"/>
    </location>
</feature>
<dbReference type="SUPFAM" id="SSF54768">
    <property type="entry name" value="dsRNA-binding domain-like"/>
    <property type="match status" value="1"/>
</dbReference>
<gene>
    <name evidence="5" type="ORF">CHIRRI_LOCUS5196</name>
</gene>
<feature type="compositionally biased region" description="Basic and acidic residues" evidence="2">
    <location>
        <begin position="114"/>
        <end position="171"/>
    </location>
</feature>
<evidence type="ECO:0000256" key="2">
    <source>
        <dbReference type="SAM" id="MobiDB-lite"/>
    </source>
</evidence>
<dbReference type="EMBL" id="OU895878">
    <property type="protein sequence ID" value="CAG9802283.1"/>
    <property type="molecule type" value="Genomic_DNA"/>
</dbReference>
<dbReference type="SMART" id="SM00358">
    <property type="entry name" value="DSRM"/>
    <property type="match status" value="1"/>
</dbReference>
<dbReference type="InterPro" id="IPR014720">
    <property type="entry name" value="dsRBD_dom"/>
</dbReference>
<reference evidence="5" key="2">
    <citation type="submission" date="2022-10" db="EMBL/GenBank/DDBJ databases">
        <authorList>
            <consortium name="ENA_rothamsted_submissions"/>
            <consortium name="culmorum"/>
            <person name="King R."/>
        </authorList>
    </citation>
    <scope>NUCLEOTIDE SEQUENCE</scope>
</reference>
<evidence type="ECO:0000313" key="5">
    <source>
        <dbReference type="EMBL" id="CAG9802283.1"/>
    </source>
</evidence>
<feature type="region of interest" description="Disordered" evidence="2">
    <location>
        <begin position="413"/>
        <end position="435"/>
    </location>
</feature>
<dbReference type="PANTHER" id="PTHR46528">
    <property type="entry name" value="PROTEIN SON"/>
    <property type="match status" value="1"/>
</dbReference>
<dbReference type="PANTHER" id="PTHR46528:SF1">
    <property type="entry name" value="PROTEIN SON"/>
    <property type="match status" value="1"/>
</dbReference>
<evidence type="ECO:0000256" key="1">
    <source>
        <dbReference type="PROSITE-ProRule" id="PRU00266"/>
    </source>
</evidence>
<dbReference type="InterPro" id="IPR032922">
    <property type="entry name" value="SON"/>
</dbReference>
<feature type="compositionally biased region" description="Low complexity" evidence="2">
    <location>
        <begin position="413"/>
        <end position="430"/>
    </location>
</feature>
<dbReference type="CDD" id="cd19870">
    <property type="entry name" value="DSRM_SON-like"/>
    <property type="match status" value="1"/>
</dbReference>
<dbReference type="Gene3D" id="3.30.160.20">
    <property type="match status" value="1"/>
</dbReference>